<evidence type="ECO:0000256" key="1">
    <source>
        <dbReference type="SAM" id="SignalP"/>
    </source>
</evidence>
<dbReference type="STRING" id="1085623.GNIT_2836"/>
<protein>
    <recommendedName>
        <fullName evidence="4">DUF3016 domain-containing protein</fullName>
    </recommendedName>
</protein>
<keyword evidence="1" id="KW-0732">Signal</keyword>
<reference evidence="2 3" key="1">
    <citation type="journal article" date="2011" name="J. Bacteriol.">
        <title>Complete genome sequence of seawater bacterium Glaciecola nitratireducens FR1064T.</title>
        <authorList>
            <person name="Bian F."/>
            <person name="Qin Q.L."/>
            <person name="Xie B.B."/>
            <person name="Shu Y.L."/>
            <person name="Zhang X.Y."/>
            <person name="Yu Y."/>
            <person name="Chen B."/>
            <person name="Chen X.L."/>
            <person name="Zhou B.C."/>
            <person name="Zhang Y.Z."/>
        </authorList>
    </citation>
    <scope>NUCLEOTIDE SEQUENCE [LARGE SCALE GENOMIC DNA]</scope>
    <source>
        <strain evidence="3">JCM 12485 / KCTC 12276 / FR1064</strain>
    </source>
</reference>
<dbReference type="KEGG" id="gni:GNIT_2836"/>
<dbReference type="InterPro" id="IPR021557">
    <property type="entry name" value="DUF3016"/>
</dbReference>
<keyword evidence="3" id="KW-1185">Reference proteome</keyword>
<gene>
    <name evidence="2" type="ordered locus">GNIT_2836</name>
</gene>
<organism evidence="2 3">
    <name type="scientific">Glaciecola nitratireducens (strain JCM 12485 / KCTC 12276 / FR1064)</name>
    <dbReference type="NCBI Taxonomy" id="1085623"/>
    <lineage>
        <taxon>Bacteria</taxon>
        <taxon>Pseudomonadati</taxon>
        <taxon>Pseudomonadota</taxon>
        <taxon>Gammaproteobacteria</taxon>
        <taxon>Alteromonadales</taxon>
        <taxon>Alteromonadaceae</taxon>
        <taxon>Brumicola</taxon>
    </lineage>
</organism>
<dbReference type="eggNOG" id="ENOG50331S4">
    <property type="taxonomic scope" value="Bacteria"/>
</dbReference>
<evidence type="ECO:0008006" key="4">
    <source>
        <dbReference type="Google" id="ProtNLM"/>
    </source>
</evidence>
<dbReference type="Proteomes" id="UP000009282">
    <property type="component" value="Chromosome"/>
</dbReference>
<dbReference type="RefSeq" id="WP_014109806.1">
    <property type="nucleotide sequence ID" value="NC_016041.1"/>
</dbReference>
<accession>G4QMI1</accession>
<dbReference type="EMBL" id="CP003060">
    <property type="protein sequence ID" value="AEP30933.1"/>
    <property type="molecule type" value="Genomic_DNA"/>
</dbReference>
<name>G4QMI1_GLANF</name>
<evidence type="ECO:0000313" key="3">
    <source>
        <dbReference type="Proteomes" id="UP000009282"/>
    </source>
</evidence>
<feature type="signal peptide" evidence="1">
    <location>
        <begin position="1"/>
        <end position="22"/>
    </location>
</feature>
<dbReference type="HOGENOM" id="CLU_100616_1_0_6"/>
<dbReference type="OrthoDB" id="195620at2"/>
<feature type="chain" id="PRO_5003467612" description="DUF3016 domain-containing protein" evidence="1">
    <location>
        <begin position="23"/>
        <end position="200"/>
    </location>
</feature>
<dbReference type="Pfam" id="PF11454">
    <property type="entry name" value="DUF3016"/>
    <property type="match status" value="1"/>
</dbReference>
<proteinExistence type="predicted"/>
<dbReference type="AlphaFoldDB" id="G4QMI1"/>
<evidence type="ECO:0000313" key="2">
    <source>
        <dbReference type="EMBL" id="AEP30933.1"/>
    </source>
</evidence>
<sequence length="200" mass="22888">MFNFVKSLVLVSALLVSIQTTASNVQRSLAQNLDPQMGTEPKATESNVSIEWIDPQKFRDVQHPTTSRKRYRESVFLELETFFATLGEALPLGYTLHLKVTDLDMAGAVQTPGMAGLNNFSNQGRFGMQDYRIMRDIDIPRMTFSYEYLDEKGQLVKQEDVDLKDMSYLSRGSSFNKNTSLHYEKVMISRWFEDTFQAEG</sequence>